<gene>
    <name evidence="1" type="ORF">BGT96224V2_LOCUS5541</name>
</gene>
<evidence type="ECO:0000313" key="1">
    <source>
        <dbReference type="EMBL" id="SUZ12398.1"/>
    </source>
</evidence>
<dbReference type="EMBL" id="UIGY01000171">
    <property type="protein sequence ID" value="SUZ12398.1"/>
    <property type="molecule type" value="Genomic_DNA"/>
</dbReference>
<accession>A0A381LEV7</accession>
<sequence length="59" mass="7045">MGSRPARLAPIKYLSITNSSRAYNRATLLFSLFSRIRIDFDYFVQYNRLRTCFVVCRYL</sequence>
<dbReference type="AlphaFoldDB" id="A0A381LEV7"/>
<proteinExistence type="predicted"/>
<name>A0A381LEV7_BLUGR</name>
<reference evidence="1" key="1">
    <citation type="submission" date="2018-07" db="EMBL/GenBank/DDBJ databases">
        <authorList>
            <person name="Quirk P.G."/>
            <person name="Krulwich T.A."/>
        </authorList>
    </citation>
    <scope>NUCLEOTIDE SEQUENCE</scope>
    <source>
        <strain evidence="1">96224</strain>
    </source>
</reference>
<protein>
    <submittedName>
        <fullName evidence="1">Bgt-20558</fullName>
    </submittedName>
</protein>
<organism evidence="1">
    <name type="scientific">Blumeria graminis f. sp. tritici 96224</name>
    <dbReference type="NCBI Taxonomy" id="1268274"/>
    <lineage>
        <taxon>Eukaryota</taxon>
        <taxon>Fungi</taxon>
        <taxon>Dikarya</taxon>
        <taxon>Ascomycota</taxon>
        <taxon>Pezizomycotina</taxon>
        <taxon>Leotiomycetes</taxon>
        <taxon>Erysiphales</taxon>
        <taxon>Erysiphaceae</taxon>
        <taxon>Blumeria</taxon>
    </lineage>
</organism>